<dbReference type="InterPro" id="IPR056764">
    <property type="entry name" value="LbH_EIF2B3/5"/>
</dbReference>
<keyword evidence="14" id="KW-0804">Transcription</keyword>
<dbReference type="SUPFAM" id="SSF48371">
    <property type="entry name" value="ARM repeat"/>
    <property type="match status" value="1"/>
</dbReference>
<comment type="similarity">
    <text evidence="3">Belongs to the eIF-2B gamma/epsilon subunits family.</text>
</comment>
<dbReference type="CDD" id="cd05787">
    <property type="entry name" value="LbH_eIF2B_epsilon"/>
    <property type="match status" value="1"/>
</dbReference>
<comment type="function">
    <text evidence="21">Transcription factor that is part of a SLN1-YPD1-SKN7 two-component regulatory system, which controls gene expression in response to changes in the osmolarity of the extracellular environment. Under low osmotic conditions, phosphorylated and activated by the phosphorelay intermediate protein YPD1. Also activated in response to oxidative stress, independent on the two-component regulatory system. Regulates heat shock genes in response to oxidative stress and genes involved in cell wall integrity in response to osmotic changes.</text>
</comment>
<dbReference type="Gene3D" id="1.10.10.10">
    <property type="entry name" value="Winged helix-like DNA-binding domain superfamily/Winged helix DNA-binding domain"/>
    <property type="match status" value="1"/>
</dbReference>
<evidence type="ECO:0000256" key="4">
    <source>
        <dbReference type="ARBA" id="ARBA00011233"/>
    </source>
</evidence>
<evidence type="ECO:0000256" key="6">
    <source>
        <dbReference type="ARBA" id="ARBA00022490"/>
    </source>
</evidence>
<dbReference type="InterPro" id="IPR011006">
    <property type="entry name" value="CheY-like_superfamily"/>
</dbReference>
<evidence type="ECO:0000256" key="18">
    <source>
        <dbReference type="ARBA" id="ARBA00044144"/>
    </source>
</evidence>
<feature type="compositionally biased region" description="Low complexity" evidence="25">
    <location>
        <begin position="427"/>
        <end position="438"/>
    </location>
</feature>
<dbReference type="CDD" id="cd17546">
    <property type="entry name" value="REC_hyHK_CKI1_RcsC-like"/>
    <property type="match status" value="1"/>
</dbReference>
<reference evidence="28 29" key="1">
    <citation type="submission" date="2020-03" db="EMBL/GenBank/DDBJ databases">
        <title>Draft Genome Sequence of Cudoniella acicularis.</title>
        <authorList>
            <person name="Buettner E."/>
            <person name="Kellner H."/>
        </authorList>
    </citation>
    <scope>NUCLEOTIDE SEQUENCE [LARGE SCALE GENOMIC DNA]</scope>
    <source>
        <strain evidence="28 29">DSM 108380</strain>
    </source>
</reference>
<dbReference type="Pfam" id="PF00072">
    <property type="entry name" value="Response_reg"/>
    <property type="match status" value="1"/>
</dbReference>
<dbReference type="FunFam" id="1.10.10.10:FF:000380">
    <property type="entry name" value="Transcription factor SKN7"/>
    <property type="match status" value="1"/>
</dbReference>
<dbReference type="Gene3D" id="3.40.50.2300">
    <property type="match status" value="1"/>
</dbReference>
<keyword evidence="10" id="KW-0902">Two-component regulatory system</keyword>
<dbReference type="PANTHER" id="PTHR45887">
    <property type="entry name" value="TRANSLATION INITIATION FACTOR EIF-2B SUBUNIT EPSILON"/>
    <property type="match status" value="1"/>
</dbReference>
<dbReference type="PRINTS" id="PR00056">
    <property type="entry name" value="HSFDOMAIN"/>
</dbReference>
<comment type="similarity">
    <text evidence="22">Belongs to the SKN7 family.</text>
</comment>
<keyword evidence="13" id="KW-0238">DNA-binding</keyword>
<evidence type="ECO:0000256" key="25">
    <source>
        <dbReference type="SAM" id="MobiDB-lite"/>
    </source>
</evidence>
<dbReference type="InterPro" id="IPR051956">
    <property type="entry name" value="eIF2B_epsilon"/>
</dbReference>
<keyword evidence="8 24" id="KW-0597">Phosphoprotein</keyword>
<dbReference type="PANTHER" id="PTHR45887:SF1">
    <property type="entry name" value="TRANSLATION INITIATION FACTOR EIF-2B SUBUNIT EPSILON"/>
    <property type="match status" value="1"/>
</dbReference>
<dbReference type="Gene3D" id="3.90.550.10">
    <property type="entry name" value="Spore Coat Polysaccharide Biosynthesis Protein SpsA, Chain A"/>
    <property type="match status" value="1"/>
</dbReference>
<comment type="subunit">
    <text evidence="20">Component of the translation initiation factor 2B (eIF2B) complex which is a heterodecamer of two sets of five different subunits: alpha, beta, gamma, delta and epsilon. Subunits alpha, beta and delta comprise a regulatory subcomplex and subunits epsilon and gamma comprise a catalytic subcomplex. Within the complex, the hexameric regulatory complex resides at the center, with the two heterodimeric catalytic subcomplexes bound on opposite sides.</text>
</comment>
<evidence type="ECO:0000256" key="22">
    <source>
        <dbReference type="ARBA" id="ARBA00061465"/>
    </source>
</evidence>
<dbReference type="GO" id="GO:0043565">
    <property type="term" value="F:sequence-specific DNA binding"/>
    <property type="evidence" value="ECO:0007669"/>
    <property type="project" value="InterPro"/>
</dbReference>
<evidence type="ECO:0000256" key="16">
    <source>
        <dbReference type="ARBA" id="ARBA00030179"/>
    </source>
</evidence>
<dbReference type="InterPro" id="IPR001789">
    <property type="entry name" value="Sig_transdc_resp-reg_receiver"/>
</dbReference>
<keyword evidence="9" id="KW-0648">Protein biosynthesis</keyword>
<dbReference type="InterPro" id="IPR003307">
    <property type="entry name" value="W2_domain"/>
</dbReference>
<dbReference type="InterPro" id="IPR036388">
    <property type="entry name" value="WH-like_DNA-bd_sf"/>
</dbReference>
<dbReference type="InterPro" id="IPR005835">
    <property type="entry name" value="NTP_transferase_dom"/>
</dbReference>
<evidence type="ECO:0000259" key="26">
    <source>
        <dbReference type="PROSITE" id="PS50110"/>
    </source>
</evidence>
<comment type="subunit">
    <text evidence="4">Homotrimer.</text>
</comment>
<evidence type="ECO:0000256" key="21">
    <source>
        <dbReference type="ARBA" id="ARBA00057149"/>
    </source>
</evidence>
<keyword evidence="6" id="KW-0963">Cytoplasm</keyword>
<dbReference type="SUPFAM" id="SSF53448">
    <property type="entry name" value="Nucleotide-diphospho-sugar transferases"/>
    <property type="match status" value="1"/>
</dbReference>
<dbReference type="SMART" id="SM00415">
    <property type="entry name" value="HSF"/>
    <property type="match status" value="1"/>
</dbReference>
<organism evidence="28 29">
    <name type="scientific">Cudoniella acicularis</name>
    <dbReference type="NCBI Taxonomy" id="354080"/>
    <lineage>
        <taxon>Eukaryota</taxon>
        <taxon>Fungi</taxon>
        <taxon>Dikarya</taxon>
        <taxon>Ascomycota</taxon>
        <taxon>Pezizomycotina</taxon>
        <taxon>Leotiomycetes</taxon>
        <taxon>Helotiales</taxon>
        <taxon>Tricladiaceae</taxon>
        <taxon>Cudoniella</taxon>
    </lineage>
</organism>
<dbReference type="PROSITE" id="PS00434">
    <property type="entry name" value="HSF_DOMAIN"/>
    <property type="match status" value="1"/>
</dbReference>
<feature type="compositionally biased region" description="Polar residues" evidence="25">
    <location>
        <begin position="655"/>
        <end position="675"/>
    </location>
</feature>
<dbReference type="Pfam" id="PF00447">
    <property type="entry name" value="HSF_DNA-bind"/>
    <property type="match status" value="1"/>
</dbReference>
<dbReference type="FunFam" id="3.90.550.10:FF:000066">
    <property type="entry name" value="Translation initiation factor eIF-2B subunit epsilon"/>
    <property type="match status" value="1"/>
</dbReference>
<feature type="region of interest" description="Disordered" evidence="25">
    <location>
        <begin position="352"/>
        <end position="384"/>
    </location>
</feature>
<dbReference type="Pfam" id="PF25084">
    <property type="entry name" value="LbH_EIF2B"/>
    <property type="match status" value="1"/>
</dbReference>
<feature type="region of interest" description="Disordered" evidence="25">
    <location>
        <begin position="646"/>
        <end position="703"/>
    </location>
</feature>
<dbReference type="InterPro" id="IPR036390">
    <property type="entry name" value="WH_DNA-bd_sf"/>
</dbReference>
<dbReference type="InterPro" id="IPR035543">
    <property type="entry name" value="eIF-2B_epsilon_N"/>
</dbReference>
<dbReference type="GO" id="GO:0005085">
    <property type="term" value="F:guanyl-nucleotide exchange factor activity"/>
    <property type="evidence" value="ECO:0007669"/>
    <property type="project" value="InterPro"/>
</dbReference>
<dbReference type="InterPro" id="IPR000232">
    <property type="entry name" value="HSF_DNA-bd"/>
</dbReference>
<dbReference type="InterPro" id="IPR016024">
    <property type="entry name" value="ARM-type_fold"/>
</dbReference>
<evidence type="ECO:0000256" key="14">
    <source>
        <dbReference type="ARBA" id="ARBA00023163"/>
    </source>
</evidence>
<dbReference type="GO" id="GO:0005634">
    <property type="term" value="C:nucleus"/>
    <property type="evidence" value="ECO:0007669"/>
    <property type="project" value="UniProtKB-SubCell"/>
</dbReference>
<evidence type="ECO:0000256" key="8">
    <source>
        <dbReference type="ARBA" id="ARBA00022553"/>
    </source>
</evidence>
<dbReference type="SMART" id="SM00448">
    <property type="entry name" value="REC"/>
    <property type="match status" value="1"/>
</dbReference>
<comment type="subcellular location">
    <subcellularLocation>
        <location evidence="2">Cytoplasm</location>
        <location evidence="2">Cytosol</location>
    </subcellularLocation>
    <subcellularLocation>
        <location evidence="1">Nucleus</location>
    </subcellularLocation>
</comment>
<feature type="domain" description="Response regulatory" evidence="26">
    <location>
        <begin position="516"/>
        <end position="632"/>
    </location>
</feature>
<dbReference type="Pfam" id="PF00483">
    <property type="entry name" value="NTP_transferase"/>
    <property type="match status" value="1"/>
</dbReference>
<dbReference type="PROSITE" id="PS51363">
    <property type="entry name" value="W2"/>
    <property type="match status" value="1"/>
</dbReference>
<keyword evidence="7" id="KW-0396">Initiation factor</keyword>
<dbReference type="FunFam" id="3.40.50.2300:FF:000212">
    <property type="entry name" value="Stress response regulator/HFS transcription factor"/>
    <property type="match status" value="1"/>
</dbReference>
<dbReference type="InterPro" id="IPR029044">
    <property type="entry name" value="Nucleotide-diphossugar_trans"/>
</dbReference>
<evidence type="ECO:0000313" key="29">
    <source>
        <dbReference type="Proteomes" id="UP000566819"/>
    </source>
</evidence>
<feature type="compositionally biased region" description="Gly residues" evidence="25">
    <location>
        <begin position="358"/>
        <end position="367"/>
    </location>
</feature>
<evidence type="ECO:0000256" key="12">
    <source>
        <dbReference type="ARBA" id="ARBA00023054"/>
    </source>
</evidence>
<dbReference type="GO" id="GO:0003743">
    <property type="term" value="F:translation initiation factor activity"/>
    <property type="evidence" value="ECO:0007669"/>
    <property type="project" value="UniProtKB-KW"/>
</dbReference>
<dbReference type="InterPro" id="IPR011004">
    <property type="entry name" value="Trimer_LpxA-like_sf"/>
</dbReference>
<evidence type="ECO:0000256" key="19">
    <source>
        <dbReference type="ARBA" id="ARBA00044345"/>
    </source>
</evidence>
<dbReference type="SMART" id="SM00515">
    <property type="entry name" value="eIF5C"/>
    <property type="match status" value="1"/>
</dbReference>
<evidence type="ECO:0000256" key="11">
    <source>
        <dbReference type="ARBA" id="ARBA00023015"/>
    </source>
</evidence>
<evidence type="ECO:0000256" key="1">
    <source>
        <dbReference type="ARBA" id="ARBA00004123"/>
    </source>
</evidence>
<comment type="caution">
    <text evidence="28">The sequence shown here is derived from an EMBL/GenBank/DDBJ whole genome shotgun (WGS) entry which is preliminary data.</text>
</comment>
<keyword evidence="11" id="KW-0805">Transcription regulation</keyword>
<dbReference type="SUPFAM" id="SSF46785">
    <property type="entry name" value="Winged helix' DNA-binding domain"/>
    <property type="match status" value="1"/>
</dbReference>
<dbReference type="PROSITE" id="PS50110">
    <property type="entry name" value="RESPONSE_REGULATORY"/>
    <property type="match status" value="1"/>
</dbReference>
<feature type="compositionally biased region" description="Polar residues" evidence="25">
    <location>
        <begin position="687"/>
        <end position="700"/>
    </location>
</feature>
<dbReference type="EMBL" id="JAAMPI010000732">
    <property type="protein sequence ID" value="KAF4629009.1"/>
    <property type="molecule type" value="Genomic_DNA"/>
</dbReference>
<evidence type="ECO:0000259" key="27">
    <source>
        <dbReference type="PROSITE" id="PS51363"/>
    </source>
</evidence>
<dbReference type="SUPFAM" id="SSF51161">
    <property type="entry name" value="Trimeric LpxA-like enzymes"/>
    <property type="match status" value="1"/>
</dbReference>
<dbReference type="SUPFAM" id="SSF52172">
    <property type="entry name" value="CheY-like"/>
    <property type="match status" value="1"/>
</dbReference>
<evidence type="ECO:0000256" key="10">
    <source>
        <dbReference type="ARBA" id="ARBA00023012"/>
    </source>
</evidence>
<dbReference type="Gene3D" id="1.25.40.180">
    <property type="match status" value="1"/>
</dbReference>
<dbReference type="CDD" id="cd11558">
    <property type="entry name" value="W2_eIF2B_epsilon"/>
    <property type="match status" value="1"/>
</dbReference>
<dbReference type="Pfam" id="PF02020">
    <property type="entry name" value="W2"/>
    <property type="match status" value="1"/>
</dbReference>
<sequence>MNACERVPSQDPLPLRPRLRLEGALIVSSRPPANILETAVEPEQDTYVGRHRQDANINIDIAAIARRSCPPRPLPLHCRALTVIRSDNDCQDRGLPISSRPCAENEKIFPLPHPKLRLDLTCFAEGIITVSEARLSEKVAVSSTAVGMEKGGDMGGSSANNSSDFVRKLYKMLEDPSYESIVRWGEGGESFVVLENEKFTKSILPKHFKHSNFASFVRQLNKYDFHKVRQNNEDNVPSPYGPNAWEFKHPEFQANKKDSLDNIRRKAPAPRKPAQSIDDQYPSQQIDLINSQLMATQQQLQHLSDRYQDLAQGHVVLLQQVVQLQKFVKNHDGVMHRVMGFLHSVDAQRRNSRIGGPFAPGGSGLGLGEPMSNEGASDDHPASPLQQASELLEEFSAENLPNKELEQMTHEYHLRSDYSTPPNEHASSNVPPQSDSSSTHIGYPVGSDLDNMVYPVGHTNGIDPINSEHIHNIPYSLPPNGMLPVNPMPEIVPEGNSAPGRKKSVMEPIWGMTKPRVLLVEDDKMCAKIGSKFLHAFECDVETACDGLEAVNKINNGANHYDLILMDIIMPNLDGVSATVCIREIHPHTPIIAMTSNIRADDIDMYFRYGMNDVLPKPFTKEGMLKSLQKHLASFLKSAPFPPAAQMPHPGGFATPNTSHPPLGLNMSQLSATQSLKEEASPGKSPATASSWHSPNQIPGQSPHRRLFISPYTFVIFSQPRGQLSRIMAHAQKPAKGAASGGKAAKGKKAGAAGGKKVEDDREETLQAVILADSFETRFSPFTLETPRCLLPLANTPLIEYTLEFLAMSGVADIYIYCGAHTAEVEKYVQSSKWYPPTSAASPFSSLEIVKTTARSVGDALRDLDARDLITGDFLLVHGDLVSNLPIDAALAVHRARRLADKNAIMTMILRTAGLGSHRTKSKGITPVFVVDPAKNRCLHYEEMHPLQEKKYVNIDPDLLAVHTEMEIRSDLIDCGIDICTPDVLALWAESFDYEVPRRHFLHGVLKDYELNGKTIHTEIVEDHYAARVFNLQSYEAISKDVLGRWTYPLVPDSNLVAGQSYKFERGGLCKENGVMLARTCKAGKRTVLGKDTSIGDGSAVSNSIVGRRCLIGKNVNIQNAYIWDDAVIGDGTTVDRAIIANESVVGKNCKILPGALISFGVVVGDNTEVKEGSRITRAKRKSDTDEEEIPSDPAVVGSTGIGYSFYDEDEFSDNDSSAFHSNLIYSTSHLNISSESISTISSNISGAASPTSFTGSASEDGEQGSSNEAFHHDAVAGLVDALKEGGDFDSAKLEFMGLRLANNADDHQIRRAIAVAFTKRISQLVENDKMEASKAAAQTFGLSGAKKFLQDVGLSEGKEEEQVDFIGCLQKDLVHRSNGAVILAAISQRLYQIEVLEEPAFLTWWVESEALEENEDPEMKRAREKTKVFIDWLKEAEAESSSDEEDEDEDSE</sequence>
<keyword evidence="12" id="KW-0175">Coiled coil</keyword>
<keyword evidence="29" id="KW-1185">Reference proteome</keyword>
<dbReference type="InterPro" id="IPR044123">
    <property type="entry name" value="W2_eIF2B_epsilon"/>
</dbReference>
<evidence type="ECO:0000256" key="17">
    <source>
        <dbReference type="ARBA" id="ARBA00031190"/>
    </source>
</evidence>
<evidence type="ECO:0000256" key="13">
    <source>
        <dbReference type="ARBA" id="ARBA00023125"/>
    </source>
</evidence>
<evidence type="ECO:0000256" key="3">
    <source>
        <dbReference type="ARBA" id="ARBA00007878"/>
    </source>
</evidence>
<protein>
    <recommendedName>
        <fullName evidence="5">Mannose-1-phosphate guanyltransferase</fullName>
    </recommendedName>
    <alternativeName>
        <fullName evidence="17">GDP-mannose pyrophosphorylase</fullName>
    </alternativeName>
    <alternativeName>
        <fullName evidence="16">GTP-mannose-1-phosphate guanylyltransferase</fullName>
    </alternativeName>
    <alternativeName>
        <fullName evidence="23">Transcription factor SKN7</fullName>
    </alternativeName>
    <alternativeName>
        <fullName evidence="18">Translation initiation factor eIF2B subunit epsilon</fullName>
    </alternativeName>
    <alternativeName>
        <fullName evidence="19">eIF2B GDP-GTP exchange factor subunit epsilon</fullName>
    </alternativeName>
</protein>
<dbReference type="GO" id="GO:0003700">
    <property type="term" value="F:DNA-binding transcription factor activity"/>
    <property type="evidence" value="ECO:0007669"/>
    <property type="project" value="InterPro"/>
</dbReference>
<dbReference type="Gene3D" id="2.160.10.10">
    <property type="entry name" value="Hexapeptide repeat proteins"/>
    <property type="match status" value="1"/>
</dbReference>
<feature type="domain" description="W2" evidence="27">
    <location>
        <begin position="1265"/>
        <end position="1444"/>
    </location>
</feature>
<gene>
    <name evidence="28" type="ORF">G7Y89_g9134</name>
</gene>
<keyword evidence="15" id="KW-0539">Nucleus</keyword>
<evidence type="ECO:0000256" key="2">
    <source>
        <dbReference type="ARBA" id="ARBA00004514"/>
    </source>
</evidence>
<evidence type="ECO:0000256" key="7">
    <source>
        <dbReference type="ARBA" id="ARBA00022540"/>
    </source>
</evidence>
<dbReference type="GO" id="GO:0005829">
    <property type="term" value="C:cytosol"/>
    <property type="evidence" value="ECO:0007669"/>
    <property type="project" value="UniProtKB-SubCell"/>
</dbReference>
<evidence type="ECO:0000256" key="5">
    <source>
        <dbReference type="ARBA" id="ARBA00018601"/>
    </source>
</evidence>
<evidence type="ECO:0000256" key="24">
    <source>
        <dbReference type="PROSITE-ProRule" id="PRU00169"/>
    </source>
</evidence>
<dbReference type="Proteomes" id="UP000566819">
    <property type="component" value="Unassembled WGS sequence"/>
</dbReference>
<evidence type="ECO:0000313" key="28">
    <source>
        <dbReference type="EMBL" id="KAF4629009.1"/>
    </source>
</evidence>
<evidence type="ECO:0000256" key="20">
    <source>
        <dbReference type="ARBA" id="ARBA00046432"/>
    </source>
</evidence>
<dbReference type="GO" id="GO:0031369">
    <property type="term" value="F:translation initiation factor binding"/>
    <property type="evidence" value="ECO:0007669"/>
    <property type="project" value="InterPro"/>
</dbReference>
<dbReference type="OrthoDB" id="424572at2759"/>
<dbReference type="CDD" id="cd04197">
    <property type="entry name" value="eIF-2B_epsilon_N"/>
    <property type="match status" value="1"/>
</dbReference>
<dbReference type="GO" id="GO:0005851">
    <property type="term" value="C:eukaryotic translation initiation factor 2B complex"/>
    <property type="evidence" value="ECO:0007669"/>
    <property type="project" value="TreeGrafter"/>
</dbReference>
<evidence type="ECO:0000256" key="15">
    <source>
        <dbReference type="ARBA" id="ARBA00023242"/>
    </source>
</evidence>
<proteinExistence type="inferred from homology"/>
<evidence type="ECO:0000256" key="23">
    <source>
        <dbReference type="ARBA" id="ARBA00070291"/>
    </source>
</evidence>
<feature type="modified residue" description="4-aspartylphosphate" evidence="24">
    <location>
        <position position="567"/>
    </location>
</feature>
<feature type="region of interest" description="Disordered" evidence="25">
    <location>
        <begin position="415"/>
        <end position="444"/>
    </location>
</feature>
<evidence type="ECO:0000256" key="9">
    <source>
        <dbReference type="ARBA" id="ARBA00022917"/>
    </source>
</evidence>
<name>A0A8H4W2W2_9HELO</name>
<feature type="compositionally biased region" description="Polar residues" evidence="25">
    <location>
        <begin position="417"/>
        <end position="426"/>
    </location>
</feature>
<feature type="region of interest" description="Disordered" evidence="25">
    <location>
        <begin position="730"/>
        <end position="759"/>
    </location>
</feature>
<dbReference type="GO" id="GO:0000160">
    <property type="term" value="P:phosphorelay signal transduction system"/>
    <property type="evidence" value="ECO:0007669"/>
    <property type="project" value="UniProtKB-KW"/>
</dbReference>
<accession>A0A8H4W2W2</accession>